<evidence type="ECO:0000313" key="3">
    <source>
        <dbReference type="Proteomes" id="UP000177625"/>
    </source>
</evidence>
<feature type="compositionally biased region" description="Polar residues" evidence="1">
    <location>
        <begin position="27"/>
        <end position="46"/>
    </location>
</feature>
<keyword evidence="3" id="KW-1185">Reference proteome</keyword>
<reference evidence="3" key="1">
    <citation type="submission" date="2016-03" db="EMBL/GenBank/DDBJ databases">
        <authorList>
            <person name="Guldener U."/>
        </authorList>
    </citation>
    <scope>NUCLEOTIDE SEQUENCE [LARGE SCALE GENOMIC DNA]</scope>
</reference>
<gene>
    <name evidence="2" type="ORF">RSE6_05640</name>
</gene>
<sequence length="80" mass="8628">MGRINGFHVGHTRAEKSSPCITHSLGKRSSQLNADSSSGNAETAPQASRIARLHKLIVKILQKLLLNYSATRGMHSSVFG</sequence>
<proteinExistence type="predicted"/>
<dbReference type="EMBL" id="FJVC01000212">
    <property type="protein sequence ID" value="CZT45337.1"/>
    <property type="molecule type" value="Genomic_DNA"/>
</dbReference>
<evidence type="ECO:0000313" key="2">
    <source>
        <dbReference type="EMBL" id="CZT45337.1"/>
    </source>
</evidence>
<evidence type="ECO:0000256" key="1">
    <source>
        <dbReference type="SAM" id="MobiDB-lite"/>
    </source>
</evidence>
<organism evidence="2 3">
    <name type="scientific">Rhynchosporium secalis</name>
    <name type="common">Barley scald fungus</name>
    <dbReference type="NCBI Taxonomy" id="38038"/>
    <lineage>
        <taxon>Eukaryota</taxon>
        <taxon>Fungi</taxon>
        <taxon>Dikarya</taxon>
        <taxon>Ascomycota</taxon>
        <taxon>Pezizomycotina</taxon>
        <taxon>Leotiomycetes</taxon>
        <taxon>Helotiales</taxon>
        <taxon>Ploettnerulaceae</taxon>
        <taxon>Rhynchosporium</taxon>
    </lineage>
</organism>
<feature type="region of interest" description="Disordered" evidence="1">
    <location>
        <begin position="1"/>
        <end position="46"/>
    </location>
</feature>
<dbReference type="Proteomes" id="UP000177625">
    <property type="component" value="Unassembled WGS sequence"/>
</dbReference>
<dbReference type="AlphaFoldDB" id="A0A1E1M8C3"/>
<name>A0A1E1M8C3_RHYSE</name>
<accession>A0A1E1M8C3</accession>
<protein>
    <submittedName>
        <fullName evidence="2">Uncharacterized protein</fullName>
    </submittedName>
</protein>